<sequence>MPFIRRRGLTAAAAVIAAIMVTTTACGKTEEGGAKASDSTTAQADAGDGVDTGENEGGGDTTVGGFKLPEGVPTELSGDALRQWKDGGWQDFSGDWASRAEDFANPYIEDFWTPERIAEAQENLPDLPAVAEAGNTATGSSKTTQVWLPDGKVKKQQAAKVKATYHKNAAPVGKLFFTTPQGSSVCSAAVVKDPAHPGKSNLVWTAGHCVHAGKGGGWYRNIAFVPSFNNTGKLNIAQASKNYRAGNVSPYGIAWADWATTSGTWIKGGAASEGTVAAAYDYAVLHVKPEKGAKSLEERLGSALPVWFDAPAANKVKNMKVRGYPAEAPYDGSKMYHCQGATKRFVLGYSYPSDYPAQYMVGCTMNGGASGGPWFTTYKGRTYLVSNNSLSDRSTFITGPRLGKNAKQVYLATSNKFK</sequence>
<dbReference type="RefSeq" id="WP_152169767.1">
    <property type="nucleotide sequence ID" value="NZ_CP045096.1"/>
</dbReference>
<dbReference type="PANTHER" id="PTHR15462:SF19">
    <property type="entry name" value="PEPTIDASE S1 DOMAIN-CONTAINING PROTEIN"/>
    <property type="match status" value="1"/>
</dbReference>
<keyword evidence="5" id="KW-1185">Reference proteome</keyword>
<dbReference type="SUPFAM" id="SSF50494">
    <property type="entry name" value="Trypsin-like serine proteases"/>
    <property type="match status" value="1"/>
</dbReference>
<dbReference type="InterPro" id="IPR009003">
    <property type="entry name" value="Peptidase_S1_PA"/>
</dbReference>
<feature type="chain" id="PRO_5025021996" description="V8-like Glu-specific endopeptidase" evidence="3">
    <location>
        <begin position="28"/>
        <end position="418"/>
    </location>
</feature>
<feature type="region of interest" description="Disordered" evidence="2">
    <location>
        <begin position="29"/>
        <end position="74"/>
    </location>
</feature>
<dbReference type="PANTHER" id="PTHR15462">
    <property type="entry name" value="SERINE PROTEASE"/>
    <property type="match status" value="1"/>
</dbReference>
<reference evidence="4 5" key="1">
    <citation type="submission" date="2019-10" db="EMBL/GenBank/DDBJ databases">
        <title>Streptomyces sp. strain GY16 isolated from leaves of Broussonetia papyrifera.</title>
        <authorList>
            <person name="Mo P."/>
        </authorList>
    </citation>
    <scope>NUCLEOTIDE SEQUENCE [LARGE SCALE GENOMIC DNA]</scope>
    <source>
        <strain evidence="4 5">GY16</strain>
    </source>
</reference>
<keyword evidence="1 3" id="KW-0732">Signal</keyword>
<proteinExistence type="predicted"/>
<accession>A0A5P8K6Y6</accession>
<organism evidence="4 5">
    <name type="scientific">Streptomyces phaeolivaceus</name>
    <dbReference type="NCBI Taxonomy" id="2653200"/>
    <lineage>
        <taxon>Bacteria</taxon>
        <taxon>Bacillati</taxon>
        <taxon>Actinomycetota</taxon>
        <taxon>Actinomycetes</taxon>
        <taxon>Kitasatosporales</taxon>
        <taxon>Streptomycetaceae</taxon>
        <taxon>Streptomyces</taxon>
    </lineage>
</organism>
<dbReference type="PROSITE" id="PS51257">
    <property type="entry name" value="PROKAR_LIPOPROTEIN"/>
    <property type="match status" value="1"/>
</dbReference>
<dbReference type="InterPro" id="IPR050966">
    <property type="entry name" value="Glutamyl_endopeptidase"/>
</dbReference>
<dbReference type="KEGG" id="sphv:F9278_21260"/>
<evidence type="ECO:0000313" key="5">
    <source>
        <dbReference type="Proteomes" id="UP000327294"/>
    </source>
</evidence>
<evidence type="ECO:0000256" key="1">
    <source>
        <dbReference type="ARBA" id="ARBA00022729"/>
    </source>
</evidence>
<evidence type="ECO:0008006" key="6">
    <source>
        <dbReference type="Google" id="ProtNLM"/>
    </source>
</evidence>
<evidence type="ECO:0000256" key="2">
    <source>
        <dbReference type="SAM" id="MobiDB-lite"/>
    </source>
</evidence>
<dbReference type="Proteomes" id="UP000327294">
    <property type="component" value="Chromosome"/>
</dbReference>
<evidence type="ECO:0000313" key="4">
    <source>
        <dbReference type="EMBL" id="QFQ98299.1"/>
    </source>
</evidence>
<dbReference type="InterPro" id="IPR043504">
    <property type="entry name" value="Peptidase_S1_PA_chymotrypsin"/>
</dbReference>
<gene>
    <name evidence="4" type="ORF">F9278_21260</name>
</gene>
<protein>
    <recommendedName>
        <fullName evidence="6">V8-like Glu-specific endopeptidase</fullName>
    </recommendedName>
</protein>
<name>A0A5P8K6Y6_9ACTN</name>
<feature type="signal peptide" evidence="3">
    <location>
        <begin position="1"/>
        <end position="27"/>
    </location>
</feature>
<dbReference type="Gene3D" id="2.40.10.10">
    <property type="entry name" value="Trypsin-like serine proteases"/>
    <property type="match status" value="2"/>
</dbReference>
<dbReference type="EMBL" id="CP045096">
    <property type="protein sequence ID" value="QFQ98299.1"/>
    <property type="molecule type" value="Genomic_DNA"/>
</dbReference>
<dbReference type="AlphaFoldDB" id="A0A5P8K6Y6"/>
<evidence type="ECO:0000256" key="3">
    <source>
        <dbReference type="SAM" id="SignalP"/>
    </source>
</evidence>